<accession>A0A4Q4NJN2</accession>
<dbReference type="Gene3D" id="3.90.640.10">
    <property type="entry name" value="Actin, Chain A, domain 4"/>
    <property type="match status" value="1"/>
</dbReference>
<evidence type="ECO:0000313" key="1">
    <source>
        <dbReference type="EMBL" id="RYN77066.1"/>
    </source>
</evidence>
<dbReference type="Proteomes" id="UP000291422">
    <property type="component" value="Unassembled WGS sequence"/>
</dbReference>
<dbReference type="Gene3D" id="3.30.420.40">
    <property type="match status" value="2"/>
</dbReference>
<protein>
    <recommendedName>
        <fullName evidence="3">Actin-like ATPase domain-containing protein</fullName>
    </recommendedName>
</protein>
<organism evidence="1 2">
    <name type="scientific">Alternaria alternata</name>
    <name type="common">Alternaria rot fungus</name>
    <name type="synonym">Torula alternata</name>
    <dbReference type="NCBI Taxonomy" id="5599"/>
    <lineage>
        <taxon>Eukaryota</taxon>
        <taxon>Fungi</taxon>
        <taxon>Dikarya</taxon>
        <taxon>Ascomycota</taxon>
        <taxon>Pezizomycotina</taxon>
        <taxon>Dothideomycetes</taxon>
        <taxon>Pleosporomycetidae</taxon>
        <taxon>Pleosporales</taxon>
        <taxon>Pleosporineae</taxon>
        <taxon>Pleosporaceae</taxon>
        <taxon>Alternaria</taxon>
        <taxon>Alternaria sect. Alternaria</taxon>
        <taxon>Alternaria alternata complex</taxon>
    </lineage>
</organism>
<dbReference type="SUPFAM" id="SSF53067">
    <property type="entry name" value="Actin-like ATPase domain"/>
    <property type="match status" value="2"/>
</dbReference>
<dbReference type="AlphaFoldDB" id="A0A4Q4NJN2"/>
<dbReference type="InterPro" id="IPR043129">
    <property type="entry name" value="ATPase_NBD"/>
</dbReference>
<sequence length="665" mass="76125">MSDSDSNDSVLGASAKRMRGAHNIAHQSPFATQPSAMVTDQFTEPDYRVALDFGTTYTSIAFVRKGEREINTIDQWDGDRCHHSNGRQVPTESVYRPASRLHGYEAQRWLEESQPDDAVIAHIKRMKLLLDDTGCVWTQDAKSEVAKGIQKLQAHHLIDSEQDIIRHILKYYFRHIKRTLEMAEGFHDGNSVELTFSVPVCWSTMANAKMSKCIETAMRESGFGVIHDQRGSSVNLFMVNEAEAGASYALDSSWRDGVIKRRGVFLLVDSGGGTTDLGLYRTTEPEPLRLEREINPPSGAMCGSSDLNERMRARALLDLRDQGYLTTDRTIETIVDEFIMPAFENEHKRSFRWRDRSQRFRYPILGLQASQNNRRIQKGDYVLNYDDMWSIFEPSLETIRDLIVDQIQSARLKDIVVKSIVVLGGFGDSPALREYLRIWLNEYNHKNGLVIEMKFALANKGASAIAIGAIIRAQNKQLGPERIPTQSIGLYRHINWEEDSTDPCITKQKAQKDGEGEYVIKNTILWMIKRGHDVIPRVHRVEVVVRHLFWEKKRYWKGEEVLFISDSCTEDYWQRTSKHNKGKTTQLGKVVFDVTDLKEHHVKVHKEKGLCTQKWKIRVEVLLQIEIIGRDLKFFVRWPANREGKLLPASRSSFSLAAAFKPGTE</sequence>
<evidence type="ECO:0008006" key="3">
    <source>
        <dbReference type="Google" id="ProtNLM"/>
    </source>
</evidence>
<dbReference type="EMBL" id="PDXD01000010">
    <property type="protein sequence ID" value="RYN77066.1"/>
    <property type="molecule type" value="Genomic_DNA"/>
</dbReference>
<gene>
    <name evidence="1" type="ORF">AA0117_g5378</name>
</gene>
<evidence type="ECO:0000313" key="2">
    <source>
        <dbReference type="Proteomes" id="UP000291422"/>
    </source>
</evidence>
<dbReference type="CDD" id="cd10170">
    <property type="entry name" value="ASKHA_NBD_HSP70"/>
    <property type="match status" value="1"/>
</dbReference>
<dbReference type="PANTHER" id="PTHR42749">
    <property type="entry name" value="CELL SHAPE-DETERMINING PROTEIN MREB"/>
    <property type="match status" value="1"/>
</dbReference>
<dbReference type="VEuPathDB" id="FungiDB:CC77DRAFT_1021752"/>
<reference evidence="2" key="1">
    <citation type="journal article" date="2019" name="bioRxiv">
        <title>Genomics, evolutionary history and diagnostics of the Alternaria alternata species group including apple and Asian pear pathotypes.</title>
        <authorList>
            <person name="Armitage A.D."/>
            <person name="Cockerton H.M."/>
            <person name="Sreenivasaprasad S."/>
            <person name="Woodhall J.W."/>
            <person name="Lane C.R."/>
            <person name="Harrison R.J."/>
            <person name="Clarkson J.P."/>
        </authorList>
    </citation>
    <scope>NUCLEOTIDE SEQUENCE [LARGE SCALE GENOMIC DNA]</scope>
    <source>
        <strain evidence="2">FERA 1177</strain>
    </source>
</reference>
<comment type="caution">
    <text evidence="1">The sequence shown here is derived from an EMBL/GenBank/DDBJ whole genome shotgun (WGS) entry which is preliminary data.</text>
</comment>
<dbReference type="PANTHER" id="PTHR42749:SF8">
    <property type="entry name" value="HSP70 FAMILY PROTEIN (AFU_ORTHOLOGUE AFUA_3G13740)"/>
    <property type="match status" value="1"/>
</dbReference>
<proteinExistence type="predicted"/>
<name>A0A4Q4NJN2_ALTAL</name>